<gene>
    <name evidence="1" type="ORF">NRE15_04995</name>
</gene>
<dbReference type="EMBL" id="CP102453">
    <property type="protein sequence ID" value="UUX35004.1"/>
    <property type="molecule type" value="Genomic_DNA"/>
</dbReference>
<protein>
    <submittedName>
        <fullName evidence="1">Uncharacterized protein</fullName>
    </submittedName>
</protein>
<dbReference type="RefSeq" id="WP_313794496.1">
    <property type="nucleotide sequence ID" value="NZ_CP102453.1"/>
</dbReference>
<dbReference type="Proteomes" id="UP001315967">
    <property type="component" value="Chromosome"/>
</dbReference>
<evidence type="ECO:0000313" key="1">
    <source>
        <dbReference type="EMBL" id="UUX35004.1"/>
    </source>
</evidence>
<sequence length="139" mass="14965">MPVVVSTGRPPFLLAGLHGKSTSAKSAVISKFSLLPVVVPTGRPPFLLAGLHGKSTSAKSAVITKFSLLPVVVRVGRPPFPIAGLPGKSTSAKSAVITKFPYCRSSFQKDVRLSYLPVFPRIRRPPNQQLYQNPPYSQL</sequence>
<organism evidence="1 2">
    <name type="scientific">Fundicoccus culcitae</name>
    <dbReference type="NCBI Taxonomy" id="2969821"/>
    <lineage>
        <taxon>Bacteria</taxon>
        <taxon>Bacillati</taxon>
        <taxon>Bacillota</taxon>
        <taxon>Bacilli</taxon>
        <taxon>Lactobacillales</taxon>
        <taxon>Aerococcaceae</taxon>
        <taxon>Fundicoccus</taxon>
    </lineage>
</organism>
<reference evidence="1 2" key="1">
    <citation type="submission" date="2022-08" db="EMBL/GenBank/DDBJ databases">
        <title>Aerococcaceae sp. nov isolated from spoiled eye mask.</title>
        <authorList>
            <person name="Zhou G."/>
            <person name="Xie X.-B."/>
            <person name="Shi Q.-S."/>
            <person name="Wang Y.-S."/>
            <person name="Wen X."/>
            <person name="Peng H."/>
            <person name="Yang X.-J."/>
            <person name="Tao H.-B."/>
            <person name="Huang X.-M."/>
        </authorList>
    </citation>
    <scope>NUCLEOTIDE SEQUENCE [LARGE SCALE GENOMIC DNA]</scope>
    <source>
        <strain evidence="2">DM20194951</strain>
    </source>
</reference>
<accession>A0ABY5P8C8</accession>
<name>A0ABY5P8C8_9LACT</name>
<proteinExistence type="predicted"/>
<evidence type="ECO:0000313" key="2">
    <source>
        <dbReference type="Proteomes" id="UP001315967"/>
    </source>
</evidence>
<keyword evidence="2" id="KW-1185">Reference proteome</keyword>